<organism evidence="1 2">
    <name type="scientific">Iodidimonas nitroreducens</name>
    <dbReference type="NCBI Taxonomy" id="1236968"/>
    <lineage>
        <taxon>Bacteria</taxon>
        <taxon>Pseudomonadati</taxon>
        <taxon>Pseudomonadota</taxon>
        <taxon>Alphaproteobacteria</taxon>
        <taxon>Iodidimonadales</taxon>
        <taxon>Iodidimonadaceae</taxon>
        <taxon>Iodidimonas</taxon>
    </lineage>
</organism>
<dbReference type="EMBL" id="BKCN01000004">
    <property type="protein sequence ID" value="GER03578.1"/>
    <property type="molecule type" value="Genomic_DNA"/>
</dbReference>
<reference evidence="1 2" key="1">
    <citation type="submission" date="2019-09" db="EMBL/GenBank/DDBJ databases">
        <title>NBRP : Genome information of microbial organism related human and environment.</title>
        <authorList>
            <person name="Hattori M."/>
            <person name="Oshima K."/>
            <person name="Inaba H."/>
            <person name="Suda W."/>
            <person name="Sakamoto M."/>
            <person name="Iino T."/>
            <person name="Kitahara M."/>
            <person name="Oshida Y."/>
            <person name="Iida T."/>
            <person name="Kudo T."/>
            <person name="Itoh T."/>
            <person name="Ohkuma M."/>
        </authorList>
    </citation>
    <scope>NUCLEOTIDE SEQUENCE [LARGE SCALE GENOMIC DNA]</scope>
    <source>
        <strain evidence="1 2">Q-1</strain>
    </source>
</reference>
<dbReference type="RefSeq" id="WP_150006924.1">
    <property type="nucleotide sequence ID" value="NZ_BKCN01000004.1"/>
</dbReference>
<gene>
    <name evidence="1" type="ORF">JCM17846_12600</name>
</gene>
<accession>A0A5A7N664</accession>
<dbReference type="AlphaFoldDB" id="A0A5A7N664"/>
<dbReference type="SUPFAM" id="SSF56935">
    <property type="entry name" value="Porins"/>
    <property type="match status" value="1"/>
</dbReference>
<protein>
    <recommendedName>
        <fullName evidence="3">TonB-dependent receptor plug domain-containing protein</fullName>
    </recommendedName>
</protein>
<dbReference type="Proteomes" id="UP000324996">
    <property type="component" value="Unassembled WGS sequence"/>
</dbReference>
<dbReference type="PANTHER" id="PTHR47234">
    <property type="match status" value="1"/>
</dbReference>
<evidence type="ECO:0000313" key="1">
    <source>
        <dbReference type="EMBL" id="GER03578.1"/>
    </source>
</evidence>
<dbReference type="Gene3D" id="2.170.130.10">
    <property type="entry name" value="TonB-dependent receptor, plug domain"/>
    <property type="match status" value="1"/>
</dbReference>
<keyword evidence="2" id="KW-1185">Reference proteome</keyword>
<name>A0A5A7N664_9PROT</name>
<comment type="caution">
    <text evidence="1">The sequence shown here is derived from an EMBL/GenBank/DDBJ whole genome shotgun (WGS) entry which is preliminary data.</text>
</comment>
<dbReference type="PANTHER" id="PTHR47234:SF3">
    <property type="entry name" value="SECRETIN_TONB SHORT N-TERMINAL DOMAIN-CONTAINING PROTEIN"/>
    <property type="match status" value="1"/>
</dbReference>
<proteinExistence type="predicted"/>
<dbReference type="InterPro" id="IPR037066">
    <property type="entry name" value="Plug_dom_sf"/>
</dbReference>
<sequence>MKNTILAKFGRSTALGATLAFSATLGHGVQAQTQSQSDNDDGDFVALEQIVVTGTRRLDRTIADSAVPIDVLTAADLNRQGFTETNQILANLLPSFNFPLPSITDGTDTTRPATLRGLGLITRSFW</sequence>
<evidence type="ECO:0008006" key="3">
    <source>
        <dbReference type="Google" id="ProtNLM"/>
    </source>
</evidence>
<evidence type="ECO:0000313" key="2">
    <source>
        <dbReference type="Proteomes" id="UP000324996"/>
    </source>
</evidence>